<feature type="signal peptide" evidence="1">
    <location>
        <begin position="1"/>
        <end position="23"/>
    </location>
</feature>
<evidence type="ECO:0000256" key="1">
    <source>
        <dbReference type="SAM" id="SignalP"/>
    </source>
</evidence>
<feature type="chain" id="PRO_5046831254" evidence="1">
    <location>
        <begin position="24"/>
        <end position="743"/>
    </location>
</feature>
<name>A0ABV8MTS0_9NEIS</name>
<keyword evidence="1" id="KW-0732">Signal</keyword>
<accession>A0ABV8MTS0</accession>
<sequence>MSLRVSLIALALAGAWPAAPALAETMEAAVADTLLAGRVSGGPERRVVALDLRPLPADIGRPGKVFVVAGIPGVVWVSLIGPNRWQLWDGRLESLGVFASRTALAPELLLPIDGLDLSPLAGLQVYAGYQANGGELHATLIHTETGAPQPSVSMAPVSEAQWDETAVRKVLHTFAYGGFASDQQIQAWANMSPQAAIAEILTFQPTNPKLSPIADSTAAQRANSLAALGEYWSGEQSPLPTALRASYRLADWRGNMRTAVQALMTRGINPVPHRIALWESNYHLAINEDVGVSRLQAVRHYDTILQSMMAGDSYQTTLAKAAQTAAIANQYKHFRNVWEIKKGVGTFSGNEDFAREFNQLFFGILGTREPADAQPRPGAAPGEDSYHEVVTVKGTAKVLTDMLCGTQWTCDQTEVVFGTAKHHVNPLEVLHATISGGTAKEKLFALAEVAVRHPESEDNLPAIVIQGMGDDSLSLAELGALQSAWKAMGPNKNLLAFLRQYAISQQFHNAERVRFRTPLERLILQANLTTLDQREAYIRLYDASGLADSEGYAVFHPMHNVFGHMTGSEASLSADLFRSQFLRSTDGWWRFARVSAEKPWTDNNLKNYASDWRKNWGALLPKGANAAQAGAWLWQRYIADGGHQFGNYERLTVYSLLARGVDPAVACTGDGKGGTGTETTRVFSEADFAATGIAGRCLAKLAAEPLQLWAADVKVVDTANQNVGQAINFIAATPYFQLEKGRD</sequence>
<reference evidence="3" key="1">
    <citation type="journal article" date="2019" name="Int. J. Syst. Evol. Microbiol.">
        <title>The Global Catalogue of Microorganisms (GCM) 10K type strain sequencing project: providing services to taxonomists for standard genome sequencing and annotation.</title>
        <authorList>
            <consortium name="The Broad Institute Genomics Platform"/>
            <consortium name="The Broad Institute Genome Sequencing Center for Infectious Disease"/>
            <person name="Wu L."/>
            <person name="Ma J."/>
        </authorList>
    </citation>
    <scope>NUCLEOTIDE SEQUENCE [LARGE SCALE GENOMIC DNA]</scope>
    <source>
        <strain evidence="3">LMG 29894</strain>
    </source>
</reference>
<evidence type="ECO:0000313" key="2">
    <source>
        <dbReference type="EMBL" id="MFC4161449.1"/>
    </source>
</evidence>
<gene>
    <name evidence="2" type="ORF">ACFOW7_19105</name>
</gene>
<dbReference type="InterPro" id="IPR014917">
    <property type="entry name" value="DUF1800"/>
</dbReference>
<protein>
    <submittedName>
        <fullName evidence="2">DUF1800 family protein</fullName>
    </submittedName>
</protein>
<proteinExistence type="predicted"/>
<evidence type="ECO:0000313" key="3">
    <source>
        <dbReference type="Proteomes" id="UP001595791"/>
    </source>
</evidence>
<keyword evidence="3" id="KW-1185">Reference proteome</keyword>
<organism evidence="2 3">
    <name type="scientific">Chitinimonas lacunae</name>
    <dbReference type="NCBI Taxonomy" id="1963018"/>
    <lineage>
        <taxon>Bacteria</taxon>
        <taxon>Pseudomonadati</taxon>
        <taxon>Pseudomonadota</taxon>
        <taxon>Betaproteobacteria</taxon>
        <taxon>Neisseriales</taxon>
        <taxon>Chitinibacteraceae</taxon>
        <taxon>Chitinimonas</taxon>
    </lineage>
</organism>
<comment type="caution">
    <text evidence="2">The sequence shown here is derived from an EMBL/GenBank/DDBJ whole genome shotgun (WGS) entry which is preliminary data.</text>
</comment>
<dbReference type="Proteomes" id="UP001595791">
    <property type="component" value="Unassembled WGS sequence"/>
</dbReference>
<dbReference type="Pfam" id="PF08811">
    <property type="entry name" value="DUF1800"/>
    <property type="match status" value="1"/>
</dbReference>
<dbReference type="EMBL" id="JBHSBU010000001">
    <property type="protein sequence ID" value="MFC4161449.1"/>
    <property type="molecule type" value="Genomic_DNA"/>
</dbReference>
<dbReference type="RefSeq" id="WP_378167402.1">
    <property type="nucleotide sequence ID" value="NZ_JBHSBU010000001.1"/>
</dbReference>